<evidence type="ECO:0000313" key="1">
    <source>
        <dbReference type="EMBL" id="KAF9508036.1"/>
    </source>
</evidence>
<proteinExistence type="predicted"/>
<dbReference type="Proteomes" id="UP000886523">
    <property type="component" value="Unassembled WGS sequence"/>
</dbReference>
<evidence type="ECO:0000313" key="2">
    <source>
        <dbReference type="Proteomes" id="UP000886523"/>
    </source>
</evidence>
<protein>
    <submittedName>
        <fullName evidence="1">Uncharacterized protein</fullName>
    </submittedName>
</protein>
<accession>A0A9P6ANH6</accession>
<organism evidence="1 2">
    <name type="scientific">Hydnum rufescens UP504</name>
    <dbReference type="NCBI Taxonomy" id="1448309"/>
    <lineage>
        <taxon>Eukaryota</taxon>
        <taxon>Fungi</taxon>
        <taxon>Dikarya</taxon>
        <taxon>Basidiomycota</taxon>
        <taxon>Agaricomycotina</taxon>
        <taxon>Agaricomycetes</taxon>
        <taxon>Cantharellales</taxon>
        <taxon>Hydnaceae</taxon>
        <taxon>Hydnum</taxon>
    </lineage>
</organism>
<reference evidence="1" key="1">
    <citation type="journal article" date="2020" name="Nat. Commun.">
        <title>Large-scale genome sequencing of mycorrhizal fungi provides insights into the early evolution of symbiotic traits.</title>
        <authorList>
            <person name="Miyauchi S."/>
            <person name="Kiss E."/>
            <person name="Kuo A."/>
            <person name="Drula E."/>
            <person name="Kohler A."/>
            <person name="Sanchez-Garcia M."/>
            <person name="Morin E."/>
            <person name="Andreopoulos B."/>
            <person name="Barry K.W."/>
            <person name="Bonito G."/>
            <person name="Buee M."/>
            <person name="Carver A."/>
            <person name="Chen C."/>
            <person name="Cichocki N."/>
            <person name="Clum A."/>
            <person name="Culley D."/>
            <person name="Crous P.W."/>
            <person name="Fauchery L."/>
            <person name="Girlanda M."/>
            <person name="Hayes R.D."/>
            <person name="Keri Z."/>
            <person name="LaButti K."/>
            <person name="Lipzen A."/>
            <person name="Lombard V."/>
            <person name="Magnuson J."/>
            <person name="Maillard F."/>
            <person name="Murat C."/>
            <person name="Nolan M."/>
            <person name="Ohm R.A."/>
            <person name="Pangilinan J."/>
            <person name="Pereira M.F."/>
            <person name="Perotto S."/>
            <person name="Peter M."/>
            <person name="Pfister S."/>
            <person name="Riley R."/>
            <person name="Sitrit Y."/>
            <person name="Stielow J.B."/>
            <person name="Szollosi G."/>
            <person name="Zifcakova L."/>
            <person name="Stursova M."/>
            <person name="Spatafora J.W."/>
            <person name="Tedersoo L."/>
            <person name="Vaario L.M."/>
            <person name="Yamada A."/>
            <person name="Yan M."/>
            <person name="Wang P."/>
            <person name="Xu J."/>
            <person name="Bruns T."/>
            <person name="Baldrian P."/>
            <person name="Vilgalys R."/>
            <person name="Dunand C."/>
            <person name="Henrissat B."/>
            <person name="Grigoriev I.V."/>
            <person name="Hibbett D."/>
            <person name="Nagy L.G."/>
            <person name="Martin F.M."/>
        </authorList>
    </citation>
    <scope>NUCLEOTIDE SEQUENCE</scope>
    <source>
        <strain evidence="1">UP504</strain>
    </source>
</reference>
<dbReference type="EMBL" id="MU129067">
    <property type="protein sequence ID" value="KAF9508036.1"/>
    <property type="molecule type" value="Genomic_DNA"/>
</dbReference>
<sequence length="296" mass="32695">MPPPMKSDYRDGPPYHPIVMIVVEDPRTVDSMPNPQFHPATSHLVIIITEIALVRPLETITTIPRFLPLALLVNTTTIGGTLGGPPFLPLHLDIIHRPIMQTTVIPSRCPDYEEPLKPAKAPKTLRLKTTRPWCKWALCARIGGRMVIKVLQGSPALLPLPLRRQSDPRGPSVMPEERIIWTDDMGRLFGILALLQPGRIERDCLVTWQAINVDNATLGSYNNIPVTSTPNDETPALPWALAPSTSPPTLPFLSPYNIAFTSTPTTKPQLFPGPSPYFFSRALISCLNPMFSPTAV</sequence>
<comment type="caution">
    <text evidence="1">The sequence shown here is derived from an EMBL/GenBank/DDBJ whole genome shotgun (WGS) entry which is preliminary data.</text>
</comment>
<dbReference type="AlphaFoldDB" id="A0A9P6ANH6"/>
<keyword evidence="2" id="KW-1185">Reference proteome</keyword>
<name>A0A9P6ANH6_9AGAM</name>
<gene>
    <name evidence="1" type="ORF">BS47DRAFT_1398158</name>
</gene>